<organism evidence="1 2">
    <name type="scientific">Halalkalibacter hemicellulosilyticusJCM 9152</name>
    <dbReference type="NCBI Taxonomy" id="1236971"/>
    <lineage>
        <taxon>Bacteria</taxon>
        <taxon>Bacillati</taxon>
        <taxon>Bacillota</taxon>
        <taxon>Bacilli</taxon>
        <taxon>Bacillales</taxon>
        <taxon>Bacillaceae</taxon>
        <taxon>Halalkalibacter</taxon>
    </lineage>
</organism>
<evidence type="ECO:0000313" key="2">
    <source>
        <dbReference type="Proteomes" id="UP000018895"/>
    </source>
</evidence>
<comment type="caution">
    <text evidence="1">The sequence shown here is derived from an EMBL/GenBank/DDBJ whole genome shotgun (WGS) entry which is preliminary data.</text>
</comment>
<dbReference type="Proteomes" id="UP000018895">
    <property type="component" value="Unassembled WGS sequence"/>
</dbReference>
<proteinExistence type="predicted"/>
<dbReference type="STRING" id="1236971.JCM9152_328"/>
<protein>
    <submittedName>
        <fullName evidence="1">Uncharacterized protein</fullName>
    </submittedName>
</protein>
<dbReference type="RefSeq" id="WP_162831716.1">
    <property type="nucleotide sequence ID" value="NZ_BAUU01000002.1"/>
</dbReference>
<dbReference type="EMBL" id="BAUU01000002">
    <property type="protein sequence ID" value="GAE28989.1"/>
    <property type="molecule type" value="Genomic_DNA"/>
</dbReference>
<gene>
    <name evidence="1" type="ORF">JCM9152_328</name>
</gene>
<keyword evidence="2" id="KW-1185">Reference proteome</keyword>
<sequence>MQQRERYRVVIRCLNCGEKYILRGYLNDQGEFETGFKRCVCGNDQQLHTDASPE</sequence>
<accession>W4QCA5</accession>
<evidence type="ECO:0000313" key="1">
    <source>
        <dbReference type="EMBL" id="GAE28989.1"/>
    </source>
</evidence>
<name>W4QCA5_9BACI</name>
<reference evidence="1" key="1">
    <citation type="journal article" date="2014" name="Genome Announc.">
        <title>Draft Genome Sequences of Three Alkaliphilic Bacillus Strains, Bacillus wakoensis JCM 9140T, Bacillus akibai JCM 9157T, and Bacillus hemicellulosilyticus JCM 9152T.</title>
        <authorList>
            <person name="Yuki M."/>
            <person name="Oshima K."/>
            <person name="Suda W."/>
            <person name="Oshida Y."/>
            <person name="Kitamura K."/>
            <person name="Iida T."/>
            <person name="Hattori M."/>
            <person name="Ohkuma M."/>
        </authorList>
    </citation>
    <scope>NUCLEOTIDE SEQUENCE [LARGE SCALE GENOMIC DNA]</scope>
    <source>
        <strain evidence="1">JCM 9152</strain>
    </source>
</reference>
<dbReference type="AlphaFoldDB" id="W4QCA5"/>